<comment type="caution">
    <text evidence="1">The sequence shown here is derived from an EMBL/GenBank/DDBJ whole genome shotgun (WGS) entry which is preliminary data.</text>
</comment>
<gene>
    <name evidence="1" type="ORF">GMARGA_LOCUS6223</name>
</gene>
<keyword evidence="2" id="KW-1185">Reference proteome</keyword>
<dbReference type="EMBL" id="CAJVQB010002780">
    <property type="protein sequence ID" value="CAG8586962.1"/>
    <property type="molecule type" value="Genomic_DNA"/>
</dbReference>
<evidence type="ECO:0000313" key="1">
    <source>
        <dbReference type="EMBL" id="CAG8586962.1"/>
    </source>
</evidence>
<name>A0ABN7UIN7_GIGMA</name>
<evidence type="ECO:0000313" key="2">
    <source>
        <dbReference type="Proteomes" id="UP000789901"/>
    </source>
</evidence>
<proteinExistence type="predicted"/>
<dbReference type="Proteomes" id="UP000789901">
    <property type="component" value="Unassembled WGS sequence"/>
</dbReference>
<organism evidence="1 2">
    <name type="scientific">Gigaspora margarita</name>
    <dbReference type="NCBI Taxonomy" id="4874"/>
    <lineage>
        <taxon>Eukaryota</taxon>
        <taxon>Fungi</taxon>
        <taxon>Fungi incertae sedis</taxon>
        <taxon>Mucoromycota</taxon>
        <taxon>Glomeromycotina</taxon>
        <taxon>Glomeromycetes</taxon>
        <taxon>Diversisporales</taxon>
        <taxon>Gigasporaceae</taxon>
        <taxon>Gigaspora</taxon>
    </lineage>
</organism>
<feature type="non-terminal residue" evidence="1">
    <location>
        <position position="239"/>
    </location>
</feature>
<accession>A0ABN7UIN7</accession>
<protein>
    <submittedName>
        <fullName evidence="1">38502_t:CDS:1</fullName>
    </submittedName>
</protein>
<sequence length="239" mass="27449">MQVKTFLKDTLENLRKYVKSNFVGKEKVPRGIKSILQEYIEIVLDGDAGGLYKLRETIVSTFLKTFDLITEMEFFSECNLYFNISNTSAKVRKLAVEDPFQTKQPDMIGKIVVNVGKFAYEVMFGEVTGEDKNNPEKKNLIELIRLGLYMKDSLDLILQETMLIVFLLGKSLLAYKQTVKEYLLAINMNAEDIKNEFYGVETNTGWKSKSKVINISTPRVALKLLTEVFKERPDDELRS</sequence>
<reference evidence="1 2" key="1">
    <citation type="submission" date="2021-06" db="EMBL/GenBank/DDBJ databases">
        <authorList>
            <person name="Kallberg Y."/>
            <person name="Tangrot J."/>
            <person name="Rosling A."/>
        </authorList>
    </citation>
    <scope>NUCLEOTIDE SEQUENCE [LARGE SCALE GENOMIC DNA]</scope>
    <source>
        <strain evidence="1 2">120-4 pot B 10/14</strain>
    </source>
</reference>